<sequence>MDKQSDPETHATLNSYYFMTAIIGDVILDIVTQDGLLALFSFAFVFCWIRLNTGSWFLAFVGFFEIFFSIPVAWFLFTVVFQIKYFSTLNTLALFIVAAIGADDIFIFMDAYKQSQYHLDILTDLETRMSWVYRRTGTAMAITLPPHVPPSCVP</sequence>
<evidence type="ECO:0000256" key="2">
    <source>
        <dbReference type="ARBA" id="ARBA00022692"/>
    </source>
</evidence>
<dbReference type="Proteomes" id="UP001224775">
    <property type="component" value="Unassembled WGS sequence"/>
</dbReference>
<feature type="transmembrane region" description="Helical" evidence="6">
    <location>
        <begin position="56"/>
        <end position="77"/>
    </location>
</feature>
<evidence type="ECO:0000256" key="3">
    <source>
        <dbReference type="ARBA" id="ARBA00022989"/>
    </source>
</evidence>
<accession>A0AAD8XZ89</accession>
<keyword evidence="2 6" id="KW-0812">Transmembrane</keyword>
<dbReference type="GO" id="GO:0016020">
    <property type="term" value="C:membrane"/>
    <property type="evidence" value="ECO:0007669"/>
    <property type="project" value="UniProtKB-SubCell"/>
</dbReference>
<dbReference type="AlphaFoldDB" id="A0AAD8XZ89"/>
<dbReference type="Pfam" id="PF12349">
    <property type="entry name" value="Sterol-sensing"/>
    <property type="match status" value="1"/>
</dbReference>
<feature type="transmembrane region" description="Helical" evidence="6">
    <location>
        <begin position="89"/>
        <end position="109"/>
    </location>
</feature>
<dbReference type="PANTHER" id="PTHR45951">
    <property type="entry name" value="PROTEIN DISPATCHED-RELATED"/>
    <property type="match status" value="1"/>
</dbReference>
<reference evidence="8" key="1">
    <citation type="submission" date="2023-06" db="EMBL/GenBank/DDBJ databases">
        <title>Survivors Of The Sea: Transcriptome response of Skeletonema marinoi to long-term dormancy.</title>
        <authorList>
            <person name="Pinder M.I.M."/>
            <person name="Kourtchenko O."/>
            <person name="Robertson E.K."/>
            <person name="Larsson T."/>
            <person name="Maumus F."/>
            <person name="Osuna-Cruz C.M."/>
            <person name="Vancaester E."/>
            <person name="Stenow R."/>
            <person name="Vandepoele K."/>
            <person name="Ploug H."/>
            <person name="Bruchert V."/>
            <person name="Godhe A."/>
            <person name="Topel M."/>
        </authorList>
    </citation>
    <scope>NUCLEOTIDE SEQUENCE</scope>
    <source>
        <strain evidence="8">R05AC</strain>
    </source>
</reference>
<feature type="transmembrane region" description="Helical" evidence="6">
    <location>
        <begin position="16"/>
        <end position="49"/>
    </location>
</feature>
<gene>
    <name evidence="8" type="ORF">QTG54_013142</name>
</gene>
<keyword evidence="4 6" id="KW-0472">Membrane</keyword>
<keyword evidence="3 6" id="KW-1133">Transmembrane helix</keyword>
<evidence type="ECO:0000256" key="1">
    <source>
        <dbReference type="ARBA" id="ARBA00004141"/>
    </source>
</evidence>
<feature type="domain" description="HMGCR/SNAP/NPC1-like sterol-sensing" evidence="7">
    <location>
        <begin position="56"/>
        <end position="143"/>
    </location>
</feature>
<keyword evidence="9" id="KW-1185">Reference proteome</keyword>
<dbReference type="GO" id="GO:0022857">
    <property type="term" value="F:transmembrane transporter activity"/>
    <property type="evidence" value="ECO:0007669"/>
    <property type="project" value="TreeGrafter"/>
</dbReference>
<evidence type="ECO:0000256" key="4">
    <source>
        <dbReference type="ARBA" id="ARBA00023136"/>
    </source>
</evidence>
<dbReference type="InterPro" id="IPR052081">
    <property type="entry name" value="Dispatched_Hh_regulator"/>
</dbReference>
<evidence type="ECO:0000256" key="5">
    <source>
        <dbReference type="ARBA" id="ARBA00023180"/>
    </source>
</evidence>
<proteinExistence type="predicted"/>
<dbReference type="PANTHER" id="PTHR45951:SF7">
    <property type="entry name" value="SSD DOMAIN-CONTAINING PROTEIN"/>
    <property type="match status" value="1"/>
</dbReference>
<comment type="caution">
    <text evidence="8">The sequence shown here is derived from an EMBL/GenBank/DDBJ whole genome shotgun (WGS) entry which is preliminary data.</text>
</comment>
<keyword evidence="5" id="KW-0325">Glycoprotein</keyword>
<evidence type="ECO:0000259" key="7">
    <source>
        <dbReference type="Pfam" id="PF12349"/>
    </source>
</evidence>
<dbReference type="EMBL" id="JATAAI010000030">
    <property type="protein sequence ID" value="KAK1736006.1"/>
    <property type="molecule type" value="Genomic_DNA"/>
</dbReference>
<name>A0AAD8XZ89_9STRA</name>
<organism evidence="8 9">
    <name type="scientific">Skeletonema marinoi</name>
    <dbReference type="NCBI Taxonomy" id="267567"/>
    <lineage>
        <taxon>Eukaryota</taxon>
        <taxon>Sar</taxon>
        <taxon>Stramenopiles</taxon>
        <taxon>Ochrophyta</taxon>
        <taxon>Bacillariophyta</taxon>
        <taxon>Coscinodiscophyceae</taxon>
        <taxon>Thalassiosirophycidae</taxon>
        <taxon>Thalassiosirales</taxon>
        <taxon>Skeletonemataceae</taxon>
        <taxon>Skeletonema</taxon>
        <taxon>Skeletonema marinoi-dohrnii complex</taxon>
    </lineage>
</organism>
<dbReference type="InterPro" id="IPR053958">
    <property type="entry name" value="HMGCR/SNAP/NPC1-like_SSD"/>
</dbReference>
<comment type="subcellular location">
    <subcellularLocation>
        <location evidence="1">Membrane</location>
        <topology evidence="1">Multi-pass membrane protein</topology>
    </subcellularLocation>
</comment>
<dbReference type="SUPFAM" id="SSF82866">
    <property type="entry name" value="Multidrug efflux transporter AcrB transmembrane domain"/>
    <property type="match status" value="1"/>
</dbReference>
<evidence type="ECO:0000313" key="9">
    <source>
        <dbReference type="Proteomes" id="UP001224775"/>
    </source>
</evidence>
<protein>
    <submittedName>
        <fullName evidence="8">Sterol regulatory element-binding protein</fullName>
    </submittedName>
</protein>
<evidence type="ECO:0000313" key="8">
    <source>
        <dbReference type="EMBL" id="KAK1736006.1"/>
    </source>
</evidence>
<evidence type="ECO:0000256" key="6">
    <source>
        <dbReference type="SAM" id="Phobius"/>
    </source>
</evidence>